<evidence type="ECO:0000256" key="3">
    <source>
        <dbReference type="ARBA" id="ARBA00012438"/>
    </source>
</evidence>
<gene>
    <name evidence="15" type="ORF">J2X15_000362</name>
</gene>
<keyword evidence="5" id="KW-0808">Transferase</keyword>
<evidence type="ECO:0000256" key="12">
    <source>
        <dbReference type="ARBA" id="ARBA00023136"/>
    </source>
</evidence>
<evidence type="ECO:0000256" key="5">
    <source>
        <dbReference type="ARBA" id="ARBA00022679"/>
    </source>
</evidence>
<dbReference type="InterPro" id="IPR003594">
    <property type="entry name" value="HATPase_dom"/>
</dbReference>
<comment type="subcellular location">
    <subcellularLocation>
        <location evidence="2">Membrane</location>
        <topology evidence="2">Multi-pass membrane protein</topology>
    </subcellularLocation>
</comment>
<evidence type="ECO:0000256" key="10">
    <source>
        <dbReference type="ARBA" id="ARBA00022989"/>
    </source>
</evidence>
<sequence>MSPNAAPSSHSMRVHIAVWCMALSAATAAAVLGLARLGLSWRDAEWWGLAMMALVLLGLLAWWGAGRSLTPLHRLAATVAARRPQETALLEHAPAAELEAIVRGLNSQWQQQQAALDQQQRFIAEASHQLRTPLAVLKTQLQGAIAGELLPVDTLPKMLRTVDRASHLANQLLSKAKVDQKLQNAQWTDIDLQHIASEVLVECAPLIARKRLDVSLEALPVRLHTDGWLVGELLRNLVANAIHQSRAGGSLGVVIRYLPTEVELLVWDNAGGIDEEVRERLFLPFESASGGTGVGLGLSICKQIAVSMQASLDLYNRLHNGTVVGVDAVVRWPLPEGQTPTTAPLPAAAPLAQPLSHATLRVPA</sequence>
<evidence type="ECO:0000256" key="4">
    <source>
        <dbReference type="ARBA" id="ARBA00022553"/>
    </source>
</evidence>
<dbReference type="Pfam" id="PF02518">
    <property type="entry name" value="HATPase_c"/>
    <property type="match status" value="1"/>
</dbReference>
<dbReference type="Gene3D" id="1.10.287.130">
    <property type="match status" value="1"/>
</dbReference>
<comment type="caution">
    <text evidence="15">The sequence shown here is derived from an EMBL/GenBank/DDBJ whole genome shotgun (WGS) entry which is preliminary data.</text>
</comment>
<dbReference type="SUPFAM" id="SSF55874">
    <property type="entry name" value="ATPase domain of HSP90 chaperone/DNA topoisomerase II/histidine kinase"/>
    <property type="match status" value="1"/>
</dbReference>
<dbReference type="SMART" id="SM00388">
    <property type="entry name" value="HisKA"/>
    <property type="match status" value="1"/>
</dbReference>
<accession>A0ABU1ZJI1</accession>
<dbReference type="InterPro" id="IPR003661">
    <property type="entry name" value="HisK_dim/P_dom"/>
</dbReference>
<keyword evidence="7" id="KW-0547">Nucleotide-binding</keyword>
<keyword evidence="10 13" id="KW-1133">Transmembrane helix</keyword>
<keyword evidence="11" id="KW-0902">Two-component regulatory system</keyword>
<dbReference type="CDD" id="cd00082">
    <property type="entry name" value="HisKA"/>
    <property type="match status" value="1"/>
</dbReference>
<keyword evidence="12 13" id="KW-0472">Membrane</keyword>
<dbReference type="InterPro" id="IPR004358">
    <property type="entry name" value="Sig_transdc_His_kin-like_C"/>
</dbReference>
<evidence type="ECO:0000256" key="11">
    <source>
        <dbReference type="ARBA" id="ARBA00023012"/>
    </source>
</evidence>
<name>A0ABU1ZJI1_9BURK</name>
<keyword evidence="8 15" id="KW-0418">Kinase</keyword>
<evidence type="ECO:0000256" key="2">
    <source>
        <dbReference type="ARBA" id="ARBA00004141"/>
    </source>
</evidence>
<evidence type="ECO:0000256" key="6">
    <source>
        <dbReference type="ARBA" id="ARBA00022692"/>
    </source>
</evidence>
<evidence type="ECO:0000256" key="13">
    <source>
        <dbReference type="SAM" id="Phobius"/>
    </source>
</evidence>
<dbReference type="GO" id="GO:0016301">
    <property type="term" value="F:kinase activity"/>
    <property type="evidence" value="ECO:0007669"/>
    <property type="project" value="UniProtKB-KW"/>
</dbReference>
<dbReference type="PRINTS" id="PR00344">
    <property type="entry name" value="BCTRLSENSOR"/>
</dbReference>
<evidence type="ECO:0000313" key="16">
    <source>
        <dbReference type="Proteomes" id="UP001268089"/>
    </source>
</evidence>
<dbReference type="PROSITE" id="PS50109">
    <property type="entry name" value="HIS_KIN"/>
    <property type="match status" value="1"/>
</dbReference>
<evidence type="ECO:0000313" key="15">
    <source>
        <dbReference type="EMBL" id="MDR7305096.1"/>
    </source>
</evidence>
<dbReference type="EMBL" id="JAVDXO010000001">
    <property type="protein sequence ID" value="MDR7305096.1"/>
    <property type="molecule type" value="Genomic_DNA"/>
</dbReference>
<dbReference type="SUPFAM" id="SSF47384">
    <property type="entry name" value="Homodimeric domain of signal transducing histidine kinase"/>
    <property type="match status" value="1"/>
</dbReference>
<evidence type="ECO:0000259" key="14">
    <source>
        <dbReference type="PROSITE" id="PS50109"/>
    </source>
</evidence>
<dbReference type="RefSeq" id="WP_310338908.1">
    <property type="nucleotide sequence ID" value="NZ_JAVDXO010000001.1"/>
</dbReference>
<reference evidence="15 16" key="1">
    <citation type="submission" date="2023-07" db="EMBL/GenBank/DDBJ databases">
        <title>Sorghum-associated microbial communities from plants grown in Nebraska, USA.</title>
        <authorList>
            <person name="Schachtman D."/>
        </authorList>
    </citation>
    <scope>NUCLEOTIDE SEQUENCE [LARGE SCALE GENOMIC DNA]</scope>
    <source>
        <strain evidence="15 16">BE308</strain>
    </source>
</reference>
<evidence type="ECO:0000256" key="7">
    <source>
        <dbReference type="ARBA" id="ARBA00022741"/>
    </source>
</evidence>
<keyword evidence="16" id="KW-1185">Reference proteome</keyword>
<dbReference type="Gene3D" id="3.30.565.10">
    <property type="entry name" value="Histidine kinase-like ATPase, C-terminal domain"/>
    <property type="match status" value="1"/>
</dbReference>
<dbReference type="InterPro" id="IPR005467">
    <property type="entry name" value="His_kinase_dom"/>
</dbReference>
<organism evidence="15 16">
    <name type="scientific">Rhodoferax saidenbachensis</name>
    <dbReference type="NCBI Taxonomy" id="1484693"/>
    <lineage>
        <taxon>Bacteria</taxon>
        <taxon>Pseudomonadati</taxon>
        <taxon>Pseudomonadota</taxon>
        <taxon>Betaproteobacteria</taxon>
        <taxon>Burkholderiales</taxon>
        <taxon>Comamonadaceae</taxon>
        <taxon>Rhodoferax</taxon>
    </lineage>
</organism>
<keyword evidence="9" id="KW-0067">ATP-binding</keyword>
<protein>
    <recommendedName>
        <fullName evidence="3">histidine kinase</fullName>
        <ecNumber evidence="3">2.7.13.3</ecNumber>
    </recommendedName>
</protein>
<evidence type="ECO:0000256" key="1">
    <source>
        <dbReference type="ARBA" id="ARBA00000085"/>
    </source>
</evidence>
<evidence type="ECO:0000256" key="9">
    <source>
        <dbReference type="ARBA" id="ARBA00022840"/>
    </source>
</evidence>
<comment type="catalytic activity">
    <reaction evidence="1">
        <text>ATP + protein L-histidine = ADP + protein N-phospho-L-histidine.</text>
        <dbReference type="EC" id="2.7.13.3"/>
    </reaction>
</comment>
<feature type="transmembrane region" description="Helical" evidence="13">
    <location>
        <begin position="12"/>
        <end position="34"/>
    </location>
</feature>
<proteinExistence type="predicted"/>
<dbReference type="SMART" id="SM00387">
    <property type="entry name" value="HATPase_c"/>
    <property type="match status" value="1"/>
</dbReference>
<dbReference type="InterPro" id="IPR036890">
    <property type="entry name" value="HATPase_C_sf"/>
</dbReference>
<dbReference type="EC" id="2.7.13.3" evidence="3"/>
<keyword evidence="4" id="KW-0597">Phosphoprotein</keyword>
<keyword evidence="6 13" id="KW-0812">Transmembrane</keyword>
<dbReference type="Pfam" id="PF00512">
    <property type="entry name" value="HisKA"/>
    <property type="match status" value="1"/>
</dbReference>
<dbReference type="Proteomes" id="UP001268089">
    <property type="component" value="Unassembled WGS sequence"/>
</dbReference>
<feature type="transmembrane region" description="Helical" evidence="13">
    <location>
        <begin position="46"/>
        <end position="65"/>
    </location>
</feature>
<evidence type="ECO:0000256" key="8">
    <source>
        <dbReference type="ARBA" id="ARBA00022777"/>
    </source>
</evidence>
<dbReference type="PANTHER" id="PTHR45436:SF14">
    <property type="entry name" value="SENSOR PROTEIN QSEC"/>
    <property type="match status" value="1"/>
</dbReference>
<dbReference type="InterPro" id="IPR036097">
    <property type="entry name" value="HisK_dim/P_sf"/>
</dbReference>
<dbReference type="InterPro" id="IPR050428">
    <property type="entry name" value="TCS_sensor_his_kinase"/>
</dbReference>
<dbReference type="PANTHER" id="PTHR45436">
    <property type="entry name" value="SENSOR HISTIDINE KINASE YKOH"/>
    <property type="match status" value="1"/>
</dbReference>
<feature type="domain" description="Histidine kinase" evidence="14">
    <location>
        <begin position="125"/>
        <end position="336"/>
    </location>
</feature>